<dbReference type="AlphaFoldDB" id="A0AA97CS04"/>
<proteinExistence type="predicted"/>
<keyword evidence="1" id="KW-1133">Transmembrane helix</keyword>
<feature type="transmembrane region" description="Helical" evidence="1">
    <location>
        <begin position="60"/>
        <end position="80"/>
    </location>
</feature>
<keyword evidence="1" id="KW-0472">Membrane</keyword>
<dbReference type="EMBL" id="CP128986">
    <property type="protein sequence ID" value="WOC11249.1"/>
    <property type="molecule type" value="Genomic_DNA"/>
</dbReference>
<sequence length="162" mass="16556">MQPSRLFPFATIVAAATAIALTALPWTTLKSLGLDLSWNGFGMGDSEVADLGVGPAGRGWLVVAAAVVAMLAALISLMPAPSARPLSRLANAIGAVVCILGAAVPVAVMIWPGWYFGDLPEQLGAPDLAEFAAPSKAILIPLTLVMLLTAALCGYSSRPGTE</sequence>
<feature type="transmembrane region" description="Helical" evidence="1">
    <location>
        <begin position="92"/>
        <end position="117"/>
    </location>
</feature>
<gene>
    <name evidence="2" type="ORF">MP11Mi_03160</name>
</gene>
<evidence type="ECO:0000313" key="2">
    <source>
        <dbReference type="EMBL" id="WOC11249.1"/>
    </source>
</evidence>
<protein>
    <submittedName>
        <fullName evidence="2">Uncharacterized protein</fullName>
    </submittedName>
</protein>
<keyword evidence="1" id="KW-0812">Transmembrane</keyword>
<name>A0AA97CS04_9ACTN</name>
<organism evidence="2">
    <name type="scientific">Gordonia sp. MP11Mi</name>
    <dbReference type="NCBI Taxonomy" id="3022769"/>
    <lineage>
        <taxon>Bacteria</taxon>
        <taxon>Bacillati</taxon>
        <taxon>Actinomycetota</taxon>
        <taxon>Actinomycetes</taxon>
        <taxon>Mycobacteriales</taxon>
        <taxon>Gordoniaceae</taxon>
        <taxon>Gordonia</taxon>
    </lineage>
</organism>
<reference evidence="2" key="1">
    <citation type="submission" date="2023-06" db="EMBL/GenBank/DDBJ databases">
        <title>Gordonia sp. nov. and Pseudochrobactrum sp. nov., two species isolated from the burying beetle Nicrophorus vespilloides.</title>
        <authorList>
            <person name="Poehlein A."/>
            <person name="Guzman J."/>
            <person name="Daniel R."/>
            <person name="Vilcinskas A."/>
        </authorList>
    </citation>
    <scope>NUCLEOTIDE SEQUENCE</scope>
    <source>
        <strain evidence="2">MP11Mi</strain>
    </source>
</reference>
<dbReference type="RefSeq" id="WP_420040575.1">
    <property type="nucleotide sequence ID" value="NZ_CP128986.1"/>
</dbReference>
<feature type="transmembrane region" description="Helical" evidence="1">
    <location>
        <begin position="137"/>
        <end position="155"/>
    </location>
</feature>
<evidence type="ECO:0000256" key="1">
    <source>
        <dbReference type="SAM" id="Phobius"/>
    </source>
</evidence>
<accession>A0AA97CS04</accession>